<evidence type="ECO:0000313" key="3">
    <source>
        <dbReference type="Proteomes" id="UP000187013"/>
    </source>
</evidence>
<dbReference type="Proteomes" id="UP000187013">
    <property type="component" value="Unassembled WGS sequence"/>
</dbReference>
<comment type="subcellular location">
    <subcellularLocation>
        <location evidence="1">Mitochondrion inner membrane</location>
    </subcellularLocation>
</comment>
<accession>A0A1Q2ZVZ1</accession>
<dbReference type="PANTHER" id="PTHR28268:SF1">
    <property type="entry name" value="MICOS SUBUNIT MIC26"/>
    <property type="match status" value="1"/>
</dbReference>
<reference evidence="2 3" key="1">
    <citation type="submission" date="2016-08" db="EMBL/GenBank/DDBJ databases">
        <title>Draft genome sequence of allopolyploid Zygosaccharomyces rouxii.</title>
        <authorList>
            <person name="Watanabe J."/>
            <person name="Uehara K."/>
            <person name="Mogi Y."/>
            <person name="Tsukioka Y."/>
        </authorList>
    </citation>
    <scope>NUCLEOTIDE SEQUENCE [LARGE SCALE GENOMIC DNA]</scope>
    <source>
        <strain evidence="2 3">NBRC 110957</strain>
    </source>
</reference>
<dbReference type="EMBL" id="BDGX01000008">
    <property type="protein sequence ID" value="GAV47631.1"/>
    <property type="molecule type" value="Genomic_DNA"/>
</dbReference>
<dbReference type="PANTHER" id="PTHR28268">
    <property type="entry name" value="MICOS SUBUNIT MIC26"/>
    <property type="match status" value="1"/>
</dbReference>
<dbReference type="InterPro" id="IPR033181">
    <property type="entry name" value="Mic26_fungi"/>
</dbReference>
<dbReference type="OrthoDB" id="2399148at2759"/>
<protein>
    <recommendedName>
        <fullName evidence="1">MICOS complex subunit</fullName>
    </recommendedName>
</protein>
<dbReference type="InterPro" id="IPR019166">
    <property type="entry name" value="MIC26/MIC27"/>
</dbReference>
<gene>
    <name evidence="2" type="ORF">ZYGR_0H04770</name>
</gene>
<keyword evidence="1" id="KW-0999">Mitochondrion inner membrane</keyword>
<dbReference type="AlphaFoldDB" id="A0A1Q2ZVZ1"/>
<organism evidence="2 3">
    <name type="scientific">Zygosaccharomyces rouxii</name>
    <dbReference type="NCBI Taxonomy" id="4956"/>
    <lineage>
        <taxon>Eukaryota</taxon>
        <taxon>Fungi</taxon>
        <taxon>Dikarya</taxon>
        <taxon>Ascomycota</taxon>
        <taxon>Saccharomycotina</taxon>
        <taxon>Saccharomycetes</taxon>
        <taxon>Saccharomycetales</taxon>
        <taxon>Saccharomycetaceae</taxon>
        <taxon>Zygosaccharomyces</taxon>
    </lineage>
</organism>
<evidence type="ECO:0000313" key="2">
    <source>
        <dbReference type="EMBL" id="GAV47631.1"/>
    </source>
</evidence>
<dbReference type="Pfam" id="PF09769">
    <property type="entry name" value="ApoO"/>
    <property type="match status" value="1"/>
</dbReference>
<dbReference type="GO" id="GO:0044284">
    <property type="term" value="C:mitochondrial crista junction"/>
    <property type="evidence" value="ECO:0007669"/>
    <property type="project" value="TreeGrafter"/>
</dbReference>
<comment type="subunit">
    <text evidence="1">Component of the mitochondrial contact site and cristae organizing system (MICOS) complex.</text>
</comment>
<dbReference type="GO" id="GO:0042407">
    <property type="term" value="P:cristae formation"/>
    <property type="evidence" value="ECO:0007669"/>
    <property type="project" value="InterPro"/>
</dbReference>
<keyword evidence="1" id="KW-0496">Mitochondrion</keyword>
<comment type="caution">
    <text evidence="2">The sequence shown here is derived from an EMBL/GenBank/DDBJ whole genome shotgun (WGS) entry which is preliminary data.</text>
</comment>
<dbReference type="eggNOG" id="ENOG502S70K">
    <property type="taxonomic scope" value="Eukaryota"/>
</dbReference>
<dbReference type="GO" id="GO:0061617">
    <property type="term" value="C:MICOS complex"/>
    <property type="evidence" value="ECO:0007669"/>
    <property type="project" value="UniProtKB-UniRule"/>
</dbReference>
<keyword evidence="1" id="KW-0472">Membrane</keyword>
<comment type="function">
    <text evidence="1">Component of the MICOS complex, a large protein complex of the mitochondrial inner membrane that plays crucial roles in the maintenance of crista junctions, inner membrane architecture, and formation of contact sites to the outer membrane.</text>
</comment>
<sequence>MVGAIDFYRDVDFVKEAVIPPQDGMVFSSDVKEAHEDSKLVALLGDNKLVHGISVRYPDYLAQFFQRIRLNLAGSIDRTSQCLQSKSSQYYKHEKNITSTIANLHSDPREELLPGFAYIVVGAMSGSVLTRSRNIFARFTAPLILGSACFYYALPTTFKNTARLVHELESSAFPNAVAKQDFVYQETKRAVCKTVAYGSSGINSIEEISKCTRHYVKEWTGLSVE</sequence>
<evidence type="ECO:0000256" key="1">
    <source>
        <dbReference type="RuleBase" id="RU363021"/>
    </source>
</evidence>
<name>A0A1Q2ZVZ1_ZYGRO</name>
<proteinExistence type="predicted"/>